<evidence type="ECO:0000256" key="5">
    <source>
        <dbReference type="ARBA" id="ARBA00023136"/>
    </source>
</evidence>
<dbReference type="InterPro" id="IPR045225">
    <property type="entry name" value="Uracil/uridine/allantoin_perm"/>
</dbReference>
<evidence type="ECO:0008006" key="10">
    <source>
        <dbReference type="Google" id="ProtNLM"/>
    </source>
</evidence>
<feature type="region of interest" description="Disordered" evidence="6">
    <location>
        <begin position="547"/>
        <end position="567"/>
    </location>
</feature>
<dbReference type="GO" id="GO:0005886">
    <property type="term" value="C:plasma membrane"/>
    <property type="evidence" value="ECO:0007669"/>
    <property type="project" value="TreeGrafter"/>
</dbReference>
<feature type="transmembrane region" description="Helical" evidence="7">
    <location>
        <begin position="487"/>
        <end position="505"/>
    </location>
</feature>
<feature type="transmembrane region" description="Helical" evidence="7">
    <location>
        <begin position="402"/>
        <end position="427"/>
    </location>
</feature>
<proteinExistence type="inferred from homology"/>
<feature type="transmembrane region" description="Helical" evidence="7">
    <location>
        <begin position="376"/>
        <end position="396"/>
    </location>
</feature>
<evidence type="ECO:0000256" key="7">
    <source>
        <dbReference type="SAM" id="Phobius"/>
    </source>
</evidence>
<dbReference type="Gene3D" id="1.10.4160.10">
    <property type="entry name" value="Hydantoin permease"/>
    <property type="match status" value="1"/>
</dbReference>
<feature type="compositionally biased region" description="Low complexity" evidence="6">
    <location>
        <begin position="554"/>
        <end position="565"/>
    </location>
</feature>
<gene>
    <name evidence="8" type="ORF">PV08_06580</name>
</gene>
<dbReference type="Pfam" id="PF02133">
    <property type="entry name" value="Transp_cyt_pur"/>
    <property type="match status" value="1"/>
</dbReference>
<feature type="transmembrane region" description="Helical" evidence="7">
    <location>
        <begin position="330"/>
        <end position="355"/>
    </location>
</feature>
<keyword evidence="5 7" id="KW-0472">Membrane</keyword>
<dbReference type="VEuPathDB" id="FungiDB:PV08_06580"/>
<dbReference type="OrthoDB" id="2018619at2759"/>
<keyword evidence="9" id="KW-1185">Reference proteome</keyword>
<dbReference type="AlphaFoldDB" id="A0A0D2BD67"/>
<dbReference type="RefSeq" id="XP_016236741.1">
    <property type="nucleotide sequence ID" value="XM_016380914.1"/>
</dbReference>
<dbReference type="GeneID" id="27333663"/>
<comment type="similarity">
    <text evidence="2">Belongs to the purine-cytosine permease (2.A.39) family.</text>
</comment>
<dbReference type="Proteomes" id="UP000053328">
    <property type="component" value="Unassembled WGS sequence"/>
</dbReference>
<evidence type="ECO:0000256" key="3">
    <source>
        <dbReference type="ARBA" id="ARBA00022692"/>
    </source>
</evidence>
<feature type="transmembrane region" description="Helical" evidence="7">
    <location>
        <begin position="452"/>
        <end position="475"/>
    </location>
</feature>
<feature type="transmembrane region" description="Helical" evidence="7">
    <location>
        <begin position="81"/>
        <end position="103"/>
    </location>
</feature>
<comment type="subcellular location">
    <subcellularLocation>
        <location evidence="1">Membrane</location>
        <topology evidence="1">Multi-pass membrane protein</topology>
    </subcellularLocation>
</comment>
<name>A0A0D2BD67_9EURO</name>
<accession>A0A0D2BD67</accession>
<feature type="transmembrane region" description="Helical" evidence="7">
    <location>
        <begin position="124"/>
        <end position="143"/>
    </location>
</feature>
<organism evidence="8 9">
    <name type="scientific">Exophiala spinifera</name>
    <dbReference type="NCBI Taxonomy" id="91928"/>
    <lineage>
        <taxon>Eukaryota</taxon>
        <taxon>Fungi</taxon>
        <taxon>Dikarya</taxon>
        <taxon>Ascomycota</taxon>
        <taxon>Pezizomycotina</taxon>
        <taxon>Eurotiomycetes</taxon>
        <taxon>Chaetothyriomycetidae</taxon>
        <taxon>Chaetothyriales</taxon>
        <taxon>Herpotrichiellaceae</taxon>
        <taxon>Exophiala</taxon>
    </lineage>
</organism>
<dbReference type="GO" id="GO:0015205">
    <property type="term" value="F:nucleobase transmembrane transporter activity"/>
    <property type="evidence" value="ECO:0007669"/>
    <property type="project" value="TreeGrafter"/>
</dbReference>
<feature type="transmembrane region" description="Helical" evidence="7">
    <location>
        <begin position="203"/>
        <end position="226"/>
    </location>
</feature>
<protein>
    <recommendedName>
        <fullName evidence="10">NCS1 nucleoside transporter</fullName>
    </recommendedName>
</protein>
<evidence type="ECO:0000256" key="6">
    <source>
        <dbReference type="SAM" id="MobiDB-lite"/>
    </source>
</evidence>
<dbReference type="HOGENOM" id="CLU_021555_2_1_1"/>
<feature type="transmembrane region" description="Helical" evidence="7">
    <location>
        <begin position="246"/>
        <end position="267"/>
    </location>
</feature>
<reference evidence="8 9" key="1">
    <citation type="submission" date="2015-01" db="EMBL/GenBank/DDBJ databases">
        <title>The Genome Sequence of Exophiala spinifera CBS89968.</title>
        <authorList>
            <consortium name="The Broad Institute Genomics Platform"/>
            <person name="Cuomo C."/>
            <person name="de Hoog S."/>
            <person name="Gorbushina A."/>
            <person name="Stielow B."/>
            <person name="Teixiera M."/>
            <person name="Abouelleil A."/>
            <person name="Chapman S.B."/>
            <person name="Priest M."/>
            <person name="Young S.K."/>
            <person name="Wortman J."/>
            <person name="Nusbaum C."/>
            <person name="Birren B."/>
        </authorList>
    </citation>
    <scope>NUCLEOTIDE SEQUENCE [LARGE SCALE GENOMIC DNA]</scope>
    <source>
        <strain evidence="8 9">CBS 89968</strain>
    </source>
</reference>
<evidence type="ECO:0000256" key="2">
    <source>
        <dbReference type="ARBA" id="ARBA00008974"/>
    </source>
</evidence>
<dbReference type="EMBL" id="KN847495">
    <property type="protein sequence ID" value="KIW16525.1"/>
    <property type="molecule type" value="Genomic_DNA"/>
</dbReference>
<dbReference type="InterPro" id="IPR001248">
    <property type="entry name" value="Pur-cyt_permease"/>
</dbReference>
<evidence type="ECO:0000313" key="8">
    <source>
        <dbReference type="EMBL" id="KIW16525.1"/>
    </source>
</evidence>
<dbReference type="PANTHER" id="PTHR30618">
    <property type="entry name" value="NCS1 FAMILY PURINE/PYRIMIDINE TRANSPORTER"/>
    <property type="match status" value="1"/>
</dbReference>
<evidence type="ECO:0000313" key="9">
    <source>
        <dbReference type="Proteomes" id="UP000053328"/>
    </source>
</evidence>
<keyword evidence="4 7" id="KW-1133">Transmembrane helix</keyword>
<evidence type="ECO:0000256" key="4">
    <source>
        <dbReference type="ARBA" id="ARBA00022989"/>
    </source>
</evidence>
<dbReference type="CDD" id="cd11482">
    <property type="entry name" value="SLC-NCS1sbd_NRT1-like"/>
    <property type="match status" value="1"/>
</dbReference>
<dbReference type="PANTHER" id="PTHR30618:SF0">
    <property type="entry name" value="PURINE-URACIL PERMEASE NCS1"/>
    <property type="match status" value="1"/>
</dbReference>
<sequence>MKKISNVRVRIPQTTKEWKEAIDTGTTNDPSSQWLNKDLAPTPLQSRTWSWISLSSYWWGNAFNSSQWSNGSSLISVGLNWWQALIACMMANLISSTVALALGRPGARYHIGYPVLARSVFGMYGHYFFVWVRAVVAIIWFGVQTWFGSQHLSIIFRCIFGSSWENMANHLPASAGITSKELLAFFLFWMIELPFQAVHPIKIKYLFAAESIFCPLACIGTFAWCVSYGGGIHTNTLGAKHVHGGALGWAMLTGINSCLGVTSALLVNQPDLTRYTRRPKDAGWRQASSIWASKTLIFFFGIGATAAVQGKFGEAYWNQWDLLNAILDRFWGPAARAGCFFAAMGFALSVLGVNIGCNAIPFGADVTGLFPKYFTIVRGQLFCGVISLAVVPWKLLTSGSGFITFLGSYNIFIAPICAIIMIDYFFIKRGNIHTPSLFDPSRGSLYYYTKGWNLQALACWVCAAVFGIPGLVGAYHPTWVAAAATHMYQTGWVLCFAAAATFYYCSNRVLPPKVFPAGHEDTPKSFERLAETEGYFEDEDLIECGHGDQVAHGQDPQDPDQSSQSTSVVAINNVLGMEKV</sequence>
<keyword evidence="3 7" id="KW-0812">Transmembrane</keyword>
<feature type="transmembrane region" description="Helical" evidence="7">
    <location>
        <begin position="288"/>
        <end position="310"/>
    </location>
</feature>
<evidence type="ECO:0000256" key="1">
    <source>
        <dbReference type="ARBA" id="ARBA00004141"/>
    </source>
</evidence>